<dbReference type="EMBL" id="CP002683">
    <property type="protein sequence ID" value="AEH45725.1"/>
    <property type="molecule type" value="Genomic_DNA"/>
</dbReference>
<dbReference type="RefSeq" id="WP_013908464.1">
    <property type="nucleotide sequence ID" value="NC_015681.1"/>
</dbReference>
<organism evidence="3 4">
    <name type="scientific">Thermodesulfatator indicus (strain DSM 15286 / JCM 11887 / CIR29812)</name>
    <dbReference type="NCBI Taxonomy" id="667014"/>
    <lineage>
        <taxon>Bacteria</taxon>
        <taxon>Pseudomonadati</taxon>
        <taxon>Thermodesulfobacteriota</taxon>
        <taxon>Thermodesulfobacteria</taxon>
        <taxon>Thermodesulfobacteriales</taxon>
        <taxon>Thermodesulfatatoraceae</taxon>
        <taxon>Thermodesulfatator</taxon>
    </lineage>
</organism>
<feature type="domain" description="DUF8196" evidence="2">
    <location>
        <begin position="122"/>
        <end position="228"/>
    </location>
</feature>
<dbReference type="STRING" id="667014.Thein_1870"/>
<proteinExistence type="predicted"/>
<dbReference type="HOGENOM" id="CLU_086284_0_0_0"/>
<name>F8AC90_THEID</name>
<accession>F8AC90</accession>
<dbReference type="eggNOG" id="COG4372">
    <property type="taxonomic scope" value="Bacteria"/>
</dbReference>
<reference evidence="3 4" key="2">
    <citation type="journal article" date="2012" name="Stand. Genomic Sci.">
        <title>Complete genome sequence of the thermophilic sulfate-reducing ocean bacterium Thermodesulfatator indicus type strain (CIR29812(T)).</title>
        <authorList>
            <person name="Anderson I."/>
            <person name="Saunders E."/>
            <person name="Lapidus A."/>
            <person name="Nolan M."/>
            <person name="Lucas S."/>
            <person name="Tice H."/>
            <person name="Del Rio T.G."/>
            <person name="Cheng J.F."/>
            <person name="Han C."/>
            <person name="Tapia R."/>
            <person name="Goodwin L.A."/>
            <person name="Pitluck S."/>
            <person name="Liolios K."/>
            <person name="Mavromatis K."/>
            <person name="Pagani I."/>
            <person name="Ivanova N."/>
            <person name="Mikhailova N."/>
            <person name="Pati A."/>
            <person name="Chen A."/>
            <person name="Palaniappan K."/>
            <person name="Land M."/>
            <person name="Hauser L."/>
            <person name="Jeffries C.D."/>
            <person name="Chang Y.J."/>
            <person name="Brambilla E.M."/>
            <person name="Rohde M."/>
            <person name="Spring S."/>
            <person name="Goker M."/>
            <person name="Detter J.C."/>
            <person name="Woyke T."/>
            <person name="Bristow J."/>
            <person name="Eisen J.A."/>
            <person name="Markowitz V."/>
            <person name="Hugenholtz P."/>
            <person name="Kyrpides N.C."/>
            <person name="Klenk H.P."/>
        </authorList>
    </citation>
    <scope>NUCLEOTIDE SEQUENCE [LARGE SCALE GENOMIC DNA]</scope>
    <source>
        <strain evidence="4">DSM 15286 / JCM 11887 / CIR29812</strain>
    </source>
</reference>
<dbReference type="InterPro" id="IPR058509">
    <property type="entry name" value="DUF8196"/>
</dbReference>
<evidence type="ECO:0000256" key="1">
    <source>
        <dbReference type="SAM" id="Coils"/>
    </source>
</evidence>
<sequence length="233" mass="27045">MPVSVTLIKKISETPPELREIFFSLLEEMEQQRKELENQVTKEEFNELKEVIKEQSKIIADLINTQKRSEERLTKLEITMQELAEAQKRTEKEIAKLTRGLQRTRKELGGLARSVAYALENEAFRYLPTFLKKTHDIEIIDRLIRTTVQNEEVDIFARVRLNGKEAILVGEAVLKLDDASKFKNLWKKVNVVREEFGGEVIPLIITHFAKPEILERAQKAGIIVVQSYEWINS</sequence>
<protein>
    <recommendedName>
        <fullName evidence="2">DUF8196 domain-containing protein</fullName>
    </recommendedName>
</protein>
<evidence type="ECO:0000259" key="2">
    <source>
        <dbReference type="Pfam" id="PF26618"/>
    </source>
</evidence>
<evidence type="ECO:0000313" key="4">
    <source>
        <dbReference type="Proteomes" id="UP000006793"/>
    </source>
</evidence>
<dbReference type="PATRIC" id="fig|667014.3.peg.1923"/>
<feature type="coiled-coil region" evidence="1">
    <location>
        <begin position="19"/>
        <end position="107"/>
    </location>
</feature>
<keyword evidence="1" id="KW-0175">Coiled coil</keyword>
<evidence type="ECO:0000313" key="3">
    <source>
        <dbReference type="EMBL" id="AEH45725.1"/>
    </source>
</evidence>
<dbReference type="OrthoDB" id="5498961at2"/>
<dbReference type="InParanoid" id="F8AC90"/>
<reference evidence="4" key="1">
    <citation type="submission" date="2011-04" db="EMBL/GenBank/DDBJ databases">
        <title>The complete genome of Thermodesulfatator indicus DSM 15286.</title>
        <authorList>
            <person name="Lucas S."/>
            <person name="Copeland A."/>
            <person name="Lapidus A."/>
            <person name="Bruce D."/>
            <person name="Goodwin L."/>
            <person name="Pitluck S."/>
            <person name="Peters L."/>
            <person name="Kyrpides N."/>
            <person name="Mavromatis K."/>
            <person name="Pagani I."/>
            <person name="Ivanova N."/>
            <person name="Saunders L."/>
            <person name="Detter J.C."/>
            <person name="Tapia R."/>
            <person name="Han C."/>
            <person name="Land M."/>
            <person name="Hauser L."/>
            <person name="Markowitz V."/>
            <person name="Cheng J.-F."/>
            <person name="Hugenholtz P."/>
            <person name="Woyke T."/>
            <person name="Wu D."/>
            <person name="Spring S."/>
            <person name="Schroeder M."/>
            <person name="Brambilla E."/>
            <person name="Klenk H.-P."/>
            <person name="Eisen J.A."/>
        </authorList>
    </citation>
    <scope>NUCLEOTIDE SEQUENCE [LARGE SCALE GENOMIC DNA]</scope>
    <source>
        <strain evidence="4">DSM 15286 / JCM 11887 / CIR29812</strain>
    </source>
</reference>
<dbReference type="AlphaFoldDB" id="F8AC90"/>
<dbReference type="PaxDb" id="667014-Thein_1870"/>
<gene>
    <name evidence="3" type="ordered locus">Thein_1870</name>
</gene>
<keyword evidence="4" id="KW-1185">Reference proteome</keyword>
<dbReference type="KEGG" id="tid:Thein_1870"/>
<dbReference type="Pfam" id="PF26618">
    <property type="entry name" value="DUF8196"/>
    <property type="match status" value="1"/>
</dbReference>
<dbReference type="Proteomes" id="UP000006793">
    <property type="component" value="Chromosome"/>
</dbReference>